<evidence type="ECO:0000313" key="4">
    <source>
        <dbReference type="Proteomes" id="UP000011932"/>
    </source>
</evidence>
<reference evidence="3 4" key="1">
    <citation type="journal article" date="2013" name="ISME J.">
        <title>By their genes ye shall know them: genomic signatures of predatory bacteria.</title>
        <authorList>
            <person name="Pasternak Z."/>
            <person name="Pietrokovski S."/>
            <person name="Rotem O."/>
            <person name="Gophna U."/>
            <person name="Lurie-Weinberger M.N."/>
            <person name="Jurkevitch E."/>
        </authorList>
    </citation>
    <scope>NUCLEOTIDE SEQUENCE [LARGE SCALE GENOMIC DNA]</scope>
    <source>
        <strain evidence="3">EPB</strain>
    </source>
</reference>
<feature type="chain" id="PRO_5004060341" description="Lcl C-terminal domain-containing protein" evidence="1">
    <location>
        <begin position="25"/>
        <end position="214"/>
    </location>
</feature>
<proteinExistence type="predicted"/>
<name>M4VI07_9BACT</name>
<dbReference type="Proteomes" id="UP000011932">
    <property type="component" value="Chromosome"/>
</dbReference>
<dbReference type="HOGENOM" id="CLU_1287622_0_0_5"/>
<accession>M4VI07</accession>
<evidence type="ECO:0000259" key="2">
    <source>
        <dbReference type="Pfam" id="PF07603"/>
    </source>
</evidence>
<dbReference type="EMBL" id="CP003538">
    <property type="protein sequence ID" value="AGH98120.1"/>
    <property type="molecule type" value="Genomic_DNA"/>
</dbReference>
<gene>
    <name evidence="3" type="ORF">A11S_1308</name>
</gene>
<sequence length="214" mass="22836">MFHFFTAFIILSFALLLKTSHANAQCANPAGSIGDIVYNSTHDAFQGCTTVNGWVAFHKPGGVVDPCAGTPNIGDTCADGTLYAGNLSGTDRYITPADDSTGVVWGCSGTNIPAANSTTDGEANTDQIMLACPSAAASICANSTAHGHNDWYLPALAEYTHLHTNRVALGMNYGFTHWTSQNSSSTQATRFRFSDGTNFIVLKNTSFYVRCMRK</sequence>
<dbReference type="InterPro" id="IPR011460">
    <property type="entry name" value="Lcl_C"/>
</dbReference>
<dbReference type="STRING" id="349215.A11S_1308"/>
<feature type="signal peptide" evidence="1">
    <location>
        <begin position="1"/>
        <end position="24"/>
    </location>
</feature>
<evidence type="ECO:0000256" key="1">
    <source>
        <dbReference type="SAM" id="SignalP"/>
    </source>
</evidence>
<dbReference type="Pfam" id="PF07603">
    <property type="entry name" value="Lcl_C"/>
    <property type="match status" value="1"/>
</dbReference>
<evidence type="ECO:0000313" key="3">
    <source>
        <dbReference type="EMBL" id="AGH98120.1"/>
    </source>
</evidence>
<protein>
    <recommendedName>
        <fullName evidence="2">Lcl C-terminal domain-containing protein</fullName>
    </recommendedName>
</protein>
<dbReference type="KEGG" id="man:A11S_1308"/>
<dbReference type="AlphaFoldDB" id="M4VI07"/>
<keyword evidence="1" id="KW-0732">Signal</keyword>
<organism evidence="3 4">
    <name type="scientific">Micavibrio aeruginosavorus EPB</name>
    <dbReference type="NCBI Taxonomy" id="349215"/>
    <lineage>
        <taxon>Bacteria</taxon>
        <taxon>Pseudomonadati</taxon>
        <taxon>Bdellovibrionota</taxon>
        <taxon>Bdellovibrionia</taxon>
        <taxon>Bdellovibrionales</taxon>
        <taxon>Pseudobdellovibrionaceae</taxon>
        <taxon>Micavibrio</taxon>
    </lineage>
</organism>
<feature type="domain" description="Lcl C-terminal" evidence="2">
    <location>
        <begin position="97"/>
        <end position="213"/>
    </location>
</feature>